<dbReference type="AlphaFoldDB" id="A0A8T0XF12"/>
<feature type="region of interest" description="Disordered" evidence="1">
    <location>
        <begin position="29"/>
        <end position="49"/>
    </location>
</feature>
<name>A0A8T0XF12_PANVG</name>
<reference evidence="2" key="1">
    <citation type="submission" date="2020-05" db="EMBL/GenBank/DDBJ databases">
        <title>WGS assembly of Panicum virgatum.</title>
        <authorList>
            <person name="Lovell J.T."/>
            <person name="Jenkins J."/>
            <person name="Shu S."/>
            <person name="Juenger T.E."/>
            <person name="Schmutz J."/>
        </authorList>
    </citation>
    <scope>NUCLEOTIDE SEQUENCE</scope>
    <source>
        <strain evidence="2">AP13</strain>
    </source>
</reference>
<keyword evidence="3" id="KW-1185">Reference proteome</keyword>
<dbReference type="Proteomes" id="UP000823388">
    <property type="component" value="Chromosome 1K"/>
</dbReference>
<dbReference type="EMBL" id="CM029037">
    <property type="protein sequence ID" value="KAG2657418.1"/>
    <property type="molecule type" value="Genomic_DNA"/>
</dbReference>
<accession>A0A8T0XF12</accession>
<sequence length="73" mass="8467">MNSTIHRADSDKFVNIEITNVHKLERKRSKGNVGIPGRGRTNNDLDGMQPISIYGEQTRQRLVWLAYHHTHEK</sequence>
<comment type="caution">
    <text evidence="2">The sequence shown here is derived from an EMBL/GenBank/DDBJ whole genome shotgun (WGS) entry which is preliminary data.</text>
</comment>
<evidence type="ECO:0000256" key="1">
    <source>
        <dbReference type="SAM" id="MobiDB-lite"/>
    </source>
</evidence>
<gene>
    <name evidence="2" type="ORF">PVAP13_1KG176577</name>
</gene>
<evidence type="ECO:0000313" key="3">
    <source>
        <dbReference type="Proteomes" id="UP000823388"/>
    </source>
</evidence>
<organism evidence="2 3">
    <name type="scientific">Panicum virgatum</name>
    <name type="common">Blackwell switchgrass</name>
    <dbReference type="NCBI Taxonomy" id="38727"/>
    <lineage>
        <taxon>Eukaryota</taxon>
        <taxon>Viridiplantae</taxon>
        <taxon>Streptophyta</taxon>
        <taxon>Embryophyta</taxon>
        <taxon>Tracheophyta</taxon>
        <taxon>Spermatophyta</taxon>
        <taxon>Magnoliopsida</taxon>
        <taxon>Liliopsida</taxon>
        <taxon>Poales</taxon>
        <taxon>Poaceae</taxon>
        <taxon>PACMAD clade</taxon>
        <taxon>Panicoideae</taxon>
        <taxon>Panicodae</taxon>
        <taxon>Paniceae</taxon>
        <taxon>Panicinae</taxon>
        <taxon>Panicum</taxon>
        <taxon>Panicum sect. Hiantes</taxon>
    </lineage>
</organism>
<protein>
    <submittedName>
        <fullName evidence="2">Uncharacterized protein</fullName>
    </submittedName>
</protein>
<evidence type="ECO:0000313" key="2">
    <source>
        <dbReference type="EMBL" id="KAG2657418.1"/>
    </source>
</evidence>
<proteinExistence type="predicted"/>